<organism evidence="2 3">
    <name type="scientific">Mycobacterium saskatchewanense</name>
    <dbReference type="NCBI Taxonomy" id="220927"/>
    <lineage>
        <taxon>Bacteria</taxon>
        <taxon>Bacillati</taxon>
        <taxon>Actinomycetota</taxon>
        <taxon>Actinomycetes</taxon>
        <taxon>Mycobacteriales</taxon>
        <taxon>Mycobacteriaceae</taxon>
        <taxon>Mycobacterium</taxon>
        <taxon>Mycobacterium simiae complex</taxon>
    </lineage>
</organism>
<feature type="region of interest" description="Disordered" evidence="1">
    <location>
        <begin position="143"/>
        <end position="188"/>
    </location>
</feature>
<dbReference type="RefSeq" id="WP_085257238.1">
    <property type="nucleotide sequence ID" value="NZ_AP022573.1"/>
</dbReference>
<name>A0AAJ3TTS0_9MYCO</name>
<gene>
    <name evidence="2" type="ORF">AWC23_19930</name>
</gene>
<feature type="region of interest" description="Disordered" evidence="1">
    <location>
        <begin position="243"/>
        <end position="268"/>
    </location>
</feature>
<feature type="compositionally biased region" description="Basic and acidic residues" evidence="1">
    <location>
        <begin position="179"/>
        <end position="188"/>
    </location>
</feature>
<protein>
    <submittedName>
        <fullName evidence="2">Uncharacterized protein</fullName>
    </submittedName>
</protein>
<dbReference type="EMBL" id="LQPR01000049">
    <property type="protein sequence ID" value="ORW69027.1"/>
    <property type="molecule type" value="Genomic_DNA"/>
</dbReference>
<dbReference type="Proteomes" id="UP000193387">
    <property type="component" value="Unassembled WGS sequence"/>
</dbReference>
<keyword evidence="3" id="KW-1185">Reference proteome</keyword>
<evidence type="ECO:0000256" key="1">
    <source>
        <dbReference type="SAM" id="MobiDB-lite"/>
    </source>
</evidence>
<reference evidence="2 3" key="1">
    <citation type="submission" date="2016-01" db="EMBL/GenBank/DDBJ databases">
        <title>The new phylogeny of the genus Mycobacterium.</title>
        <authorList>
            <person name="Tarcisio F."/>
            <person name="Conor M."/>
            <person name="Antonella G."/>
            <person name="Elisabetta G."/>
            <person name="Giulia F.S."/>
            <person name="Sara T."/>
            <person name="Anna F."/>
            <person name="Clotilde B."/>
            <person name="Roberto B."/>
            <person name="Veronica D.S."/>
            <person name="Fabio R."/>
            <person name="Monica P."/>
            <person name="Olivier J."/>
            <person name="Enrico T."/>
            <person name="Nicola S."/>
        </authorList>
    </citation>
    <scope>NUCLEOTIDE SEQUENCE [LARGE SCALE GENOMIC DNA]</scope>
    <source>
        <strain evidence="2 3">DSM 44616</strain>
    </source>
</reference>
<comment type="caution">
    <text evidence="2">The sequence shown here is derived from an EMBL/GenBank/DDBJ whole genome shotgun (WGS) entry which is preliminary data.</text>
</comment>
<sequence>MADDELDALYRERPEAFTAERAKLAAAARKRGDTAAAKRISASRKPTTSAWIVNRLALEHQDTARRLGDLGDRLRDAHAAMDGDRIRELSAEQHKLIGQLARTAFETARIRTPSPTARDDVTSTLQAAIADPDVRARLGRLTGPEQWSGFGASADLPPEPGPPPKRGRKAKRSGPPAQRPDDGAARRREELTAVVMGAERNLAEADEALSARQADRAAAQHRRDEALAGLRAAERELDAADGEYQKAKRASRTAAQVVRGAKAQLERG</sequence>
<accession>A0AAJ3TTS0</accession>
<dbReference type="AlphaFoldDB" id="A0AAJ3TTS0"/>
<evidence type="ECO:0000313" key="2">
    <source>
        <dbReference type="EMBL" id="ORW69027.1"/>
    </source>
</evidence>
<evidence type="ECO:0000313" key="3">
    <source>
        <dbReference type="Proteomes" id="UP000193387"/>
    </source>
</evidence>
<proteinExistence type="predicted"/>